<keyword evidence="2" id="KW-0378">Hydrolase</keyword>
<dbReference type="EMBL" id="QKTX01000005">
    <property type="protein sequence ID" value="PZV83868.1"/>
    <property type="molecule type" value="Genomic_DNA"/>
</dbReference>
<evidence type="ECO:0000256" key="1">
    <source>
        <dbReference type="SAM" id="Phobius"/>
    </source>
</evidence>
<dbReference type="Proteomes" id="UP000248917">
    <property type="component" value="Unassembled WGS sequence"/>
</dbReference>
<keyword evidence="1" id="KW-0472">Membrane</keyword>
<evidence type="ECO:0000313" key="3">
    <source>
        <dbReference type="Proteomes" id="UP000248917"/>
    </source>
</evidence>
<keyword evidence="1" id="KW-0812">Transmembrane</keyword>
<dbReference type="OrthoDB" id="1223654at2"/>
<sequence length="914" mass="104913">MRLILLLLFFLVQGLGFSQTIIGTVREKSSGLPLPFANVFVSNTTFGKATDKDGKFRISGNLPQEIEVVASFVGYITEVKKVSIRGQSEILLDFELSFNESNLSEIELKAKRDKAWEREFRRFEEVFLALPDDSYKPKIEIVNPWVVDFEKVRVQNGANYLKASAQEPIKIINRALGYEIDYYLQDFRVLRVGSRFYGQVFYEPIQGEPEQEEARDLARDENYYSSIRYLNQSILLNLADTKHFRIYHAIPDELDRVRTNDFTRELNKSIIPIANDSILKRPLGDGNFRIFLPGRMEIHHLDKEWRNDYYTNIYHAISWIQAPNGYYDVDRNGVLLNPTQLVLSGYLGRQRMARILPLDFEPKTDFVVGSMTEEVVHDQGQKFNRLREKPWITTNKPYYYPGEAVWIGGQMLYQEAIWSDTLSRVIHVDLVTPDSVFQSYQFPIENSRISGGFVLPSDLPVGNYALRAYTNWSLNYPASDQFHLEFPVIDPRYKPKPENPVEDSFMGSVEVTETYSISDSLSYRVMDLELNFLDEFQNPLEAKFVITMTDAEEVSFLKPKSDLESSLNWFDKTLPKDFSSEWSRQIEYGISVQGEFIPANRRQSFSQRITVVRGDLEDFGQVKSDSSGRFWATGLYYSGTAQIAIAAVNEKSQPFGTVNWIPMSKPSPPTLIPTLEYDLISRPTESQFLDTSGDYILLEEFVKEVSKENLSDRYGYSEPDRVMDENSIKLSTTLCDVLQRMGFNCRSQRFGNYTYGERTGSPLLIIDGFKYPFLEGGEFKEMLDSFVPQELESVGVYTYGNMVFGMAGYAGVIVLKTKRGQKFTVDSDRKFNSDGFGIFPVPGFTDFAPFLKNPPSDQYLRRKPTIYWEPVAETSNGQFQSKVKVPYGTKSIHIRVEGRSDDGEAFSKLIKIEL</sequence>
<dbReference type="Gene3D" id="2.60.40.1120">
    <property type="entry name" value="Carboxypeptidase-like, regulatory domain"/>
    <property type="match status" value="1"/>
</dbReference>
<evidence type="ECO:0000313" key="2">
    <source>
        <dbReference type="EMBL" id="PZV83868.1"/>
    </source>
</evidence>
<organism evidence="2 3">
    <name type="scientific">Algoriphagus aquaeductus</name>
    <dbReference type="NCBI Taxonomy" id="475299"/>
    <lineage>
        <taxon>Bacteria</taxon>
        <taxon>Pseudomonadati</taxon>
        <taxon>Bacteroidota</taxon>
        <taxon>Cytophagia</taxon>
        <taxon>Cytophagales</taxon>
        <taxon>Cyclobacteriaceae</taxon>
        <taxon>Algoriphagus</taxon>
    </lineage>
</organism>
<reference evidence="2 3" key="1">
    <citation type="submission" date="2018-06" db="EMBL/GenBank/DDBJ databases">
        <title>Genomic Encyclopedia of Archaeal and Bacterial Type Strains, Phase II (KMG-II): from individual species to whole genera.</title>
        <authorList>
            <person name="Goeker M."/>
        </authorList>
    </citation>
    <scope>NUCLEOTIDE SEQUENCE [LARGE SCALE GENOMIC DNA]</scope>
    <source>
        <strain evidence="2 3">T4</strain>
    </source>
</reference>
<comment type="caution">
    <text evidence="2">The sequence shown here is derived from an EMBL/GenBank/DDBJ whole genome shotgun (WGS) entry which is preliminary data.</text>
</comment>
<gene>
    <name evidence="2" type="ORF">CLV31_10593</name>
</gene>
<dbReference type="Pfam" id="PF13715">
    <property type="entry name" value="CarbopepD_reg_2"/>
    <property type="match status" value="1"/>
</dbReference>
<feature type="transmembrane region" description="Helical" evidence="1">
    <location>
        <begin position="796"/>
        <end position="815"/>
    </location>
</feature>
<protein>
    <submittedName>
        <fullName evidence="2">Carboxypeptidase-like protein</fullName>
    </submittedName>
</protein>
<dbReference type="GO" id="GO:0004180">
    <property type="term" value="F:carboxypeptidase activity"/>
    <property type="evidence" value="ECO:0007669"/>
    <property type="project" value="UniProtKB-KW"/>
</dbReference>
<dbReference type="InterPro" id="IPR008969">
    <property type="entry name" value="CarboxyPept-like_regulatory"/>
</dbReference>
<keyword evidence="2" id="KW-0121">Carboxypeptidase</keyword>
<dbReference type="AlphaFoldDB" id="A0A326RS73"/>
<dbReference type="SUPFAM" id="SSF49464">
    <property type="entry name" value="Carboxypeptidase regulatory domain-like"/>
    <property type="match status" value="1"/>
</dbReference>
<name>A0A326RS73_9BACT</name>
<keyword evidence="2" id="KW-0645">Protease</keyword>
<proteinExistence type="predicted"/>
<keyword evidence="1" id="KW-1133">Transmembrane helix</keyword>
<dbReference type="RefSeq" id="WP_111392481.1">
    <property type="nucleotide sequence ID" value="NZ_QKTX01000005.1"/>
</dbReference>
<accession>A0A326RS73</accession>
<keyword evidence="3" id="KW-1185">Reference proteome</keyword>